<dbReference type="AlphaFoldDB" id="A0A482WZJ2"/>
<dbReference type="Proteomes" id="UP000291343">
    <property type="component" value="Unassembled WGS sequence"/>
</dbReference>
<comment type="similarity">
    <text evidence="1">Belongs to the aldo/keto reductase family.</text>
</comment>
<evidence type="ECO:0000256" key="3">
    <source>
        <dbReference type="ARBA" id="ARBA00023002"/>
    </source>
</evidence>
<evidence type="ECO:0000313" key="5">
    <source>
        <dbReference type="EMBL" id="RZF38955.1"/>
    </source>
</evidence>
<proteinExistence type="inferred from homology"/>
<reference evidence="5 6" key="1">
    <citation type="journal article" date="2017" name="Gigascience">
        <title>Genome sequence of the small brown planthopper, Laodelphax striatellus.</title>
        <authorList>
            <person name="Zhu J."/>
            <person name="Jiang F."/>
            <person name="Wang X."/>
            <person name="Yang P."/>
            <person name="Bao Y."/>
            <person name="Zhao W."/>
            <person name="Wang W."/>
            <person name="Lu H."/>
            <person name="Wang Q."/>
            <person name="Cui N."/>
            <person name="Li J."/>
            <person name="Chen X."/>
            <person name="Luo L."/>
            <person name="Yu J."/>
            <person name="Kang L."/>
            <person name="Cui F."/>
        </authorList>
    </citation>
    <scope>NUCLEOTIDE SEQUENCE [LARGE SCALE GENOMIC DNA]</scope>
    <source>
        <strain evidence="5">Lst14</strain>
    </source>
</reference>
<feature type="domain" description="NADP-dependent oxidoreductase" evidence="4">
    <location>
        <begin position="2"/>
        <end position="106"/>
    </location>
</feature>
<feature type="non-terminal residue" evidence="5">
    <location>
        <position position="1"/>
    </location>
</feature>
<dbReference type="PRINTS" id="PR00069">
    <property type="entry name" value="ALDKETRDTASE"/>
</dbReference>
<keyword evidence="2" id="KW-0521">NADP</keyword>
<dbReference type="PANTHER" id="PTHR43827">
    <property type="entry name" value="2,5-DIKETO-D-GLUCONIC ACID REDUCTASE"/>
    <property type="match status" value="1"/>
</dbReference>
<keyword evidence="3" id="KW-0560">Oxidoreductase</keyword>
<evidence type="ECO:0000259" key="4">
    <source>
        <dbReference type="Pfam" id="PF00248"/>
    </source>
</evidence>
<dbReference type="EMBL" id="QKKF02020996">
    <property type="protein sequence ID" value="RZF38955.1"/>
    <property type="molecule type" value="Genomic_DNA"/>
</dbReference>
<evidence type="ECO:0000256" key="2">
    <source>
        <dbReference type="ARBA" id="ARBA00022857"/>
    </source>
</evidence>
<evidence type="ECO:0000313" key="6">
    <source>
        <dbReference type="Proteomes" id="UP000291343"/>
    </source>
</evidence>
<accession>A0A482WZJ2</accession>
<evidence type="ECO:0000256" key="1">
    <source>
        <dbReference type="ARBA" id="ARBA00007905"/>
    </source>
</evidence>
<dbReference type="Gene3D" id="3.20.20.100">
    <property type="entry name" value="NADP-dependent oxidoreductase domain"/>
    <property type="match status" value="1"/>
</dbReference>
<dbReference type="InterPro" id="IPR020471">
    <property type="entry name" value="AKR"/>
</dbReference>
<dbReference type="InterPro" id="IPR036812">
    <property type="entry name" value="NAD(P)_OxRdtase_dom_sf"/>
</dbReference>
<dbReference type="SUPFAM" id="SSF51430">
    <property type="entry name" value="NAD(P)-linked oxidoreductase"/>
    <property type="match status" value="1"/>
</dbReference>
<protein>
    <recommendedName>
        <fullName evidence="4">NADP-dependent oxidoreductase domain-containing protein</fullName>
    </recommendedName>
</protein>
<dbReference type="GO" id="GO:0016616">
    <property type="term" value="F:oxidoreductase activity, acting on the CH-OH group of donors, NAD or NADP as acceptor"/>
    <property type="evidence" value="ECO:0007669"/>
    <property type="project" value="UniProtKB-ARBA"/>
</dbReference>
<dbReference type="Pfam" id="PF00248">
    <property type="entry name" value="Aldo_ket_red"/>
    <property type="match status" value="1"/>
</dbReference>
<dbReference type="STRING" id="195883.A0A482WZJ2"/>
<dbReference type="PANTHER" id="PTHR43827:SF3">
    <property type="entry name" value="NADP-DEPENDENT OXIDOREDUCTASE DOMAIN-CONTAINING PROTEIN"/>
    <property type="match status" value="1"/>
</dbReference>
<organism evidence="5 6">
    <name type="scientific">Laodelphax striatellus</name>
    <name type="common">Small brown planthopper</name>
    <name type="synonym">Delphax striatella</name>
    <dbReference type="NCBI Taxonomy" id="195883"/>
    <lineage>
        <taxon>Eukaryota</taxon>
        <taxon>Metazoa</taxon>
        <taxon>Ecdysozoa</taxon>
        <taxon>Arthropoda</taxon>
        <taxon>Hexapoda</taxon>
        <taxon>Insecta</taxon>
        <taxon>Pterygota</taxon>
        <taxon>Neoptera</taxon>
        <taxon>Paraneoptera</taxon>
        <taxon>Hemiptera</taxon>
        <taxon>Auchenorrhyncha</taxon>
        <taxon>Fulgoroidea</taxon>
        <taxon>Delphacidae</taxon>
        <taxon>Criomorphinae</taxon>
        <taxon>Laodelphax</taxon>
    </lineage>
</organism>
<keyword evidence="6" id="KW-1185">Reference proteome</keyword>
<dbReference type="InParanoid" id="A0A482WZJ2"/>
<dbReference type="OrthoDB" id="416253at2759"/>
<sequence length="112" mass="12398">SWKTLEKLHDNGKGVLKAIGVSNYTAKHLTELLENSSVPPAVNQVEFHPQYRQPYELYKVCANSNILLQAYSSLGSSTPNTLINHNTVTSLASKYKVSSAQILLRFGLQCGY</sequence>
<dbReference type="InterPro" id="IPR023210">
    <property type="entry name" value="NADP_OxRdtase_dom"/>
</dbReference>
<comment type="caution">
    <text evidence="5">The sequence shown here is derived from an EMBL/GenBank/DDBJ whole genome shotgun (WGS) entry which is preliminary data.</text>
</comment>
<feature type="non-terminal residue" evidence="5">
    <location>
        <position position="112"/>
    </location>
</feature>
<gene>
    <name evidence="5" type="ORF">LSTR_LSTR017041</name>
</gene>
<name>A0A482WZJ2_LAOST</name>